<feature type="transmembrane region" description="Helical" evidence="9">
    <location>
        <begin position="437"/>
        <end position="457"/>
    </location>
</feature>
<feature type="transmembrane region" description="Helical" evidence="9">
    <location>
        <begin position="484"/>
        <end position="502"/>
    </location>
</feature>
<dbReference type="GO" id="GO:0015171">
    <property type="term" value="F:amino acid transmembrane transporter activity"/>
    <property type="evidence" value="ECO:0007669"/>
    <property type="project" value="TreeGrafter"/>
</dbReference>
<dbReference type="InterPro" id="IPR050524">
    <property type="entry name" value="APC_YAT"/>
</dbReference>
<evidence type="ECO:0000256" key="8">
    <source>
        <dbReference type="SAM" id="MobiDB-lite"/>
    </source>
</evidence>
<protein>
    <recommendedName>
        <fullName evidence="10">Amino acid permease/ SLC12A domain-containing protein</fullName>
    </recommendedName>
</protein>
<feature type="transmembrane region" description="Helical" evidence="9">
    <location>
        <begin position="550"/>
        <end position="576"/>
    </location>
</feature>
<evidence type="ECO:0000256" key="5">
    <source>
        <dbReference type="ARBA" id="ARBA00022970"/>
    </source>
</evidence>
<dbReference type="AlphaFoldDB" id="I2H906"/>
<dbReference type="InParanoid" id="I2H906"/>
<dbReference type="GeneID" id="14498035"/>
<keyword evidence="4 9" id="KW-0812">Transmembrane</keyword>
<comment type="similarity">
    <text evidence="2">Belongs to the amino acid-polyamine-organocation (APC) superfamily. YAT (TC 2.A.3.10) family.</text>
</comment>
<dbReference type="PANTHER" id="PTHR43341">
    <property type="entry name" value="AMINO ACID PERMEASE"/>
    <property type="match status" value="1"/>
</dbReference>
<accession>I2H906</accession>
<dbReference type="OMA" id="QAFTWLA"/>
<dbReference type="Gene3D" id="1.20.1740.10">
    <property type="entry name" value="Amino acid/polyamine transporter I"/>
    <property type="match status" value="1"/>
</dbReference>
<sequence length="664" mass="73523">MKNNTNNSNIGSSNGNTNSTTTAASSEEKNTQIFVTDSQVPVSTSSLDNFSMINDDKLSLSNNQAIDKDNYTIQSDLVLDDDSSNASSSVAKPHKRKFNIEIKNKRIKNWIDSFKPPEECMESELELNSIDENGHREKPRAQLKKTMKSRHVVMMSLGTGIGTGLLVSNASCLSLSGPAPLVIGYGLVSIITYLLIQAAGEMGVAYPTLPGNFNTYISTFLSRPIGFATIWLSSIQWLTVVPLELIAASMTIKYWTTSISPDVFVVIFYVFLNFIHFFGTAAYGETEFIFNLCKILMIIGFIILSIVINCGGAGHDGYIGGKYWHTPGAFVGKNSASRFKDVCYILVTAFFSYGGTELFVLTINEQPNPRKSTPTAAKTTIYRILIVYLLTMILLGFNVPYDNKNLFSATSSNGDSISISPYVLAASIHGVKVVPHFINAVVLIALISVANSATYAAPRMMASLAQQGMAPKFLAYIDREGRPIYGLLICSLLGVIGFAAASDKEQEVFVWLAAIAGLATLFLWECFFLSHIRFRWAMKVQGKDINEVGYKAACGIWGSIIGACFNVLVLIANFWVSLTPPGQGSNVSAKNFFEQMLALPIWIFFAVGYMVIKKDWVIWNPIESIDLDYCRKIYDPEQLKREDEENRERIRNAGFWARCRAFWC</sequence>
<dbReference type="InterPro" id="IPR004762">
    <property type="entry name" value="Amino_acid_permease_fungi"/>
</dbReference>
<dbReference type="eggNOG" id="KOG1286">
    <property type="taxonomic scope" value="Eukaryota"/>
</dbReference>
<dbReference type="NCBIfam" id="TIGR00913">
    <property type="entry name" value="2A0310"/>
    <property type="match status" value="1"/>
</dbReference>
<feature type="domain" description="Amino acid permease/ SLC12A" evidence="10">
    <location>
        <begin position="151"/>
        <end position="620"/>
    </location>
</feature>
<feature type="transmembrane region" description="Helical" evidence="9">
    <location>
        <begin position="508"/>
        <end position="529"/>
    </location>
</feature>
<evidence type="ECO:0000256" key="4">
    <source>
        <dbReference type="ARBA" id="ARBA00022692"/>
    </source>
</evidence>
<dbReference type="GO" id="GO:0016020">
    <property type="term" value="C:membrane"/>
    <property type="evidence" value="ECO:0007669"/>
    <property type="project" value="UniProtKB-SubCell"/>
</dbReference>
<evidence type="ECO:0000256" key="2">
    <source>
        <dbReference type="ARBA" id="ARBA00006983"/>
    </source>
</evidence>
<evidence type="ECO:0000259" key="10">
    <source>
        <dbReference type="Pfam" id="PF00324"/>
    </source>
</evidence>
<dbReference type="FunFam" id="1.20.1740.10:FF:000017">
    <property type="entry name" value="Amino acid permease"/>
    <property type="match status" value="1"/>
</dbReference>
<feature type="transmembrane region" description="Helical" evidence="9">
    <location>
        <begin position="152"/>
        <end position="176"/>
    </location>
</feature>
<feature type="transmembrane region" description="Helical" evidence="9">
    <location>
        <begin position="384"/>
        <end position="401"/>
    </location>
</feature>
<feature type="region of interest" description="Disordered" evidence="8">
    <location>
        <begin position="1"/>
        <end position="33"/>
    </location>
</feature>
<comment type="subcellular location">
    <subcellularLocation>
        <location evidence="1">Membrane</location>
        <topology evidence="1">Multi-pass membrane protein</topology>
    </subcellularLocation>
</comment>
<dbReference type="Proteomes" id="UP000002866">
    <property type="component" value="Chromosome 9"/>
</dbReference>
<feature type="transmembrane region" description="Helical" evidence="9">
    <location>
        <begin position="596"/>
        <end position="612"/>
    </location>
</feature>
<name>I2H906_HENB6</name>
<keyword evidence="7 9" id="KW-0472">Membrane</keyword>
<keyword evidence="5" id="KW-0029">Amino-acid transport</keyword>
<dbReference type="OrthoDB" id="3900342at2759"/>
<dbReference type="InterPro" id="IPR004841">
    <property type="entry name" value="AA-permease/SLC12A_dom"/>
</dbReference>
<gene>
    <name evidence="11" type="primary">TBLA0I02000</name>
    <name evidence="11" type="ORF">TBLA_0I02000</name>
</gene>
<evidence type="ECO:0000313" key="12">
    <source>
        <dbReference type="Proteomes" id="UP000002866"/>
    </source>
</evidence>
<dbReference type="PROSITE" id="PS00218">
    <property type="entry name" value="AMINO_ACID_PERMEASE_1"/>
    <property type="match status" value="1"/>
</dbReference>
<dbReference type="Pfam" id="PF00324">
    <property type="entry name" value="AA_permease"/>
    <property type="match status" value="1"/>
</dbReference>
<dbReference type="KEGG" id="tbl:TBLA_0I02000"/>
<evidence type="ECO:0000313" key="11">
    <source>
        <dbReference type="EMBL" id="CCH62858.1"/>
    </source>
</evidence>
<feature type="compositionally biased region" description="Low complexity" evidence="8">
    <location>
        <begin position="1"/>
        <end position="25"/>
    </location>
</feature>
<dbReference type="InterPro" id="IPR004840">
    <property type="entry name" value="Amino_acid_permease_CS"/>
</dbReference>
<evidence type="ECO:0000256" key="1">
    <source>
        <dbReference type="ARBA" id="ARBA00004141"/>
    </source>
</evidence>
<dbReference type="HOGENOM" id="CLU_007946_12_0_1"/>
<evidence type="ECO:0000256" key="9">
    <source>
        <dbReference type="SAM" id="Phobius"/>
    </source>
</evidence>
<feature type="transmembrane region" description="Helical" evidence="9">
    <location>
        <begin position="182"/>
        <end position="204"/>
    </location>
</feature>
<evidence type="ECO:0000256" key="7">
    <source>
        <dbReference type="ARBA" id="ARBA00023136"/>
    </source>
</evidence>
<dbReference type="RefSeq" id="XP_004182377.1">
    <property type="nucleotide sequence ID" value="XM_004182329.1"/>
</dbReference>
<feature type="transmembrane region" description="Helical" evidence="9">
    <location>
        <begin position="225"/>
        <end position="243"/>
    </location>
</feature>
<organism evidence="11 12">
    <name type="scientific">Henningerozyma blattae (strain ATCC 34711 / CBS 6284 / DSM 70876 / NBRC 10599 / NRRL Y-10934 / UCD 77-7)</name>
    <name type="common">Yeast</name>
    <name type="synonym">Tetrapisispora blattae</name>
    <dbReference type="NCBI Taxonomy" id="1071380"/>
    <lineage>
        <taxon>Eukaryota</taxon>
        <taxon>Fungi</taxon>
        <taxon>Dikarya</taxon>
        <taxon>Ascomycota</taxon>
        <taxon>Saccharomycotina</taxon>
        <taxon>Saccharomycetes</taxon>
        <taxon>Saccharomycetales</taxon>
        <taxon>Saccharomycetaceae</taxon>
        <taxon>Henningerozyma</taxon>
    </lineage>
</organism>
<feature type="transmembrane region" description="Helical" evidence="9">
    <location>
        <begin position="263"/>
        <end position="283"/>
    </location>
</feature>
<dbReference type="EMBL" id="HE806324">
    <property type="protein sequence ID" value="CCH62858.1"/>
    <property type="molecule type" value="Genomic_DNA"/>
</dbReference>
<evidence type="ECO:0000256" key="6">
    <source>
        <dbReference type="ARBA" id="ARBA00022989"/>
    </source>
</evidence>
<feature type="transmembrane region" description="Helical" evidence="9">
    <location>
        <begin position="295"/>
        <end position="314"/>
    </location>
</feature>
<keyword evidence="3" id="KW-0813">Transport</keyword>
<feature type="transmembrane region" description="Helical" evidence="9">
    <location>
        <begin position="344"/>
        <end position="363"/>
    </location>
</feature>
<keyword evidence="6 9" id="KW-1133">Transmembrane helix</keyword>
<evidence type="ECO:0000256" key="3">
    <source>
        <dbReference type="ARBA" id="ARBA00022448"/>
    </source>
</evidence>
<reference evidence="11 12" key="1">
    <citation type="journal article" date="2011" name="Proc. Natl. Acad. Sci. U.S.A.">
        <title>Evolutionary erosion of yeast sex chromosomes by mating-type switching accidents.</title>
        <authorList>
            <person name="Gordon J.L."/>
            <person name="Armisen D."/>
            <person name="Proux-Wera E."/>
            <person name="Oheigeartaigh S.S."/>
            <person name="Byrne K.P."/>
            <person name="Wolfe K.H."/>
        </authorList>
    </citation>
    <scope>NUCLEOTIDE SEQUENCE [LARGE SCALE GENOMIC DNA]</scope>
    <source>
        <strain evidence="12">ATCC 34711 / CBS 6284 / DSM 70876 / NBRC 10599 / NRRL Y-10934 / UCD 77-7</strain>
    </source>
</reference>
<dbReference type="PANTHER" id="PTHR43341:SF7">
    <property type="entry name" value="LEU_VAL_ILE AMINO-ACID PERMEASE-RELATED"/>
    <property type="match status" value="1"/>
</dbReference>
<keyword evidence="12" id="KW-1185">Reference proteome</keyword>
<proteinExistence type="inferred from homology"/>